<evidence type="ECO:0000313" key="2">
    <source>
        <dbReference type="EMBL" id="AZA49743.1"/>
    </source>
</evidence>
<gene>
    <name evidence="2" type="ORF">EG346_16840</name>
    <name evidence="3" type="ORF">NCTC13533_01912</name>
</gene>
<evidence type="ECO:0000259" key="1">
    <source>
        <dbReference type="PROSITE" id="PS50943"/>
    </source>
</evidence>
<dbReference type="SMART" id="SM00530">
    <property type="entry name" value="HTH_XRE"/>
    <property type="match status" value="1"/>
</dbReference>
<feature type="domain" description="HTH cro/C1-type" evidence="1">
    <location>
        <begin position="14"/>
        <end position="66"/>
    </location>
</feature>
<dbReference type="SUPFAM" id="SSF47413">
    <property type="entry name" value="lambda repressor-like DNA-binding domains"/>
    <property type="match status" value="1"/>
</dbReference>
<dbReference type="InterPro" id="IPR001387">
    <property type="entry name" value="Cro/C1-type_HTH"/>
</dbReference>
<accession>A0A376DTU1</accession>
<evidence type="ECO:0000313" key="5">
    <source>
        <dbReference type="Proteomes" id="UP000273270"/>
    </source>
</evidence>
<dbReference type="EMBL" id="UFVQ01000003">
    <property type="protein sequence ID" value="STC95525.1"/>
    <property type="molecule type" value="Genomic_DNA"/>
</dbReference>
<reference evidence="3 4" key="1">
    <citation type="submission" date="2018-06" db="EMBL/GenBank/DDBJ databases">
        <authorList>
            <consortium name="Pathogen Informatics"/>
            <person name="Doyle S."/>
        </authorList>
    </citation>
    <scope>NUCLEOTIDE SEQUENCE [LARGE SCALE GENOMIC DNA]</scope>
    <source>
        <strain evidence="3 4">NCTC13533</strain>
    </source>
</reference>
<accession>A0A3G6NI54</accession>
<dbReference type="Gene3D" id="1.10.260.40">
    <property type="entry name" value="lambda repressor-like DNA-binding domains"/>
    <property type="match status" value="1"/>
</dbReference>
<dbReference type="EMBL" id="CP033920">
    <property type="protein sequence ID" value="AZA49743.1"/>
    <property type="molecule type" value="Genomic_DNA"/>
</dbReference>
<dbReference type="AlphaFoldDB" id="A0A376DTU1"/>
<keyword evidence="5" id="KW-1185">Reference proteome</keyword>
<dbReference type="Proteomes" id="UP000273270">
    <property type="component" value="Chromosome"/>
</dbReference>
<dbReference type="InterPro" id="IPR010982">
    <property type="entry name" value="Lambda_DNA-bd_dom_sf"/>
</dbReference>
<dbReference type="CDD" id="cd00093">
    <property type="entry name" value="HTH_XRE"/>
    <property type="match status" value="1"/>
</dbReference>
<reference evidence="2" key="2">
    <citation type="submission" date="2018-11" db="EMBL/GenBank/DDBJ databases">
        <title>Proposal to divide the Flavobacteriaceae and reorganize its genera based on Amino Acid Identity values calculated from whole genome sequences.</title>
        <authorList>
            <person name="Nicholson A.C."/>
            <person name="Gulvik C.A."/>
            <person name="Whitney A.M."/>
            <person name="Humrighouse B.W."/>
            <person name="Bell M."/>
            <person name="Holmes B."/>
            <person name="Steigerwalt A."/>
            <person name="Villarma A."/>
            <person name="Sheth M."/>
            <person name="Batra D."/>
            <person name="Pryor J."/>
            <person name="Bernardet J.-F."/>
            <person name="Hugo C."/>
            <person name="Kampfer P."/>
            <person name="Newman J."/>
            <person name="Mcquiston J.R."/>
        </authorList>
    </citation>
    <scope>NUCLEOTIDE SEQUENCE [LARGE SCALE GENOMIC DNA]</scope>
    <source>
        <strain evidence="2">G0188</strain>
    </source>
</reference>
<dbReference type="Proteomes" id="UP000255224">
    <property type="component" value="Unassembled WGS sequence"/>
</dbReference>
<evidence type="ECO:0000313" key="4">
    <source>
        <dbReference type="Proteomes" id="UP000255224"/>
    </source>
</evidence>
<dbReference type="KEGG" id="ccau:EG346_16840"/>
<dbReference type="PROSITE" id="PS50943">
    <property type="entry name" value="HTH_CROC1"/>
    <property type="match status" value="1"/>
</dbReference>
<organism evidence="3 4">
    <name type="scientific">Chryseobacterium carnipullorum</name>
    <dbReference type="NCBI Taxonomy" id="1124835"/>
    <lineage>
        <taxon>Bacteria</taxon>
        <taxon>Pseudomonadati</taxon>
        <taxon>Bacteroidota</taxon>
        <taxon>Flavobacteriia</taxon>
        <taxon>Flavobacteriales</taxon>
        <taxon>Weeksellaceae</taxon>
        <taxon>Chryseobacterium group</taxon>
        <taxon>Chryseobacterium</taxon>
    </lineage>
</organism>
<dbReference type="GO" id="GO:0003677">
    <property type="term" value="F:DNA binding"/>
    <property type="evidence" value="ECO:0007669"/>
    <property type="project" value="InterPro"/>
</dbReference>
<proteinExistence type="predicted"/>
<protein>
    <submittedName>
        <fullName evidence="3">Helix-turn-helix</fullName>
    </submittedName>
    <submittedName>
        <fullName evidence="2">XRE family transcriptional regulator</fullName>
    </submittedName>
</protein>
<sequence>MCYICSRYKSMLRIQEVLKEKNISQIELAERMKLSKEGLNKKINGNPTIKSLRTIAEAIDVDVRELIEPTKAGDNEELYIKRDGSFIPIGEIQKLKP</sequence>
<evidence type="ECO:0000313" key="3">
    <source>
        <dbReference type="EMBL" id="STC95525.1"/>
    </source>
</evidence>
<reference evidence="5" key="3">
    <citation type="submission" date="2018-11" db="EMBL/GenBank/DDBJ databases">
        <title>Proposal to divide the Flavobacteriaceae and reorganize its genera based on Amino Acid Identity values calculated from whole genome sequences.</title>
        <authorList>
            <person name="Nicholson A.C."/>
            <person name="Gulvik C.A."/>
            <person name="Whitney A.M."/>
            <person name="Humrighouse B.W."/>
            <person name="Bell M."/>
            <person name="Holmes B."/>
            <person name="Steigerwalt A.G."/>
            <person name="Villarma A."/>
            <person name="Sheth M."/>
            <person name="Batra D."/>
            <person name="Pryor J."/>
            <person name="Bernardet J.-F."/>
            <person name="Hugo C."/>
            <person name="Kampfer P."/>
            <person name="Newman J."/>
            <person name="McQuiston J.R."/>
        </authorList>
    </citation>
    <scope>NUCLEOTIDE SEQUENCE [LARGE SCALE GENOMIC DNA]</scope>
    <source>
        <strain evidence="5">G0188</strain>
    </source>
</reference>
<name>A0A376DTU1_CHRCU</name>
<dbReference type="Pfam" id="PF13443">
    <property type="entry name" value="HTH_26"/>
    <property type="match status" value="1"/>
</dbReference>